<keyword evidence="2" id="KW-1003">Cell membrane</keyword>
<dbReference type="Proteomes" id="UP000281955">
    <property type="component" value="Unassembled WGS sequence"/>
</dbReference>
<dbReference type="AlphaFoldDB" id="A0A420XS62"/>
<evidence type="ECO:0000256" key="4">
    <source>
        <dbReference type="ARBA" id="ARBA00022989"/>
    </source>
</evidence>
<reference evidence="7 8" key="1">
    <citation type="submission" date="2018-10" db="EMBL/GenBank/DDBJ databases">
        <title>Genomic Encyclopedia of Archaeal and Bacterial Type Strains, Phase II (KMG-II): from individual species to whole genera.</title>
        <authorList>
            <person name="Goeker M."/>
        </authorList>
    </citation>
    <scope>NUCLEOTIDE SEQUENCE [LARGE SCALE GENOMIC DNA]</scope>
    <source>
        <strain evidence="7 8">RP-AC37</strain>
    </source>
</reference>
<evidence type="ECO:0000256" key="5">
    <source>
        <dbReference type="ARBA" id="ARBA00023136"/>
    </source>
</evidence>
<feature type="transmembrane region" description="Helical" evidence="6">
    <location>
        <begin position="180"/>
        <end position="205"/>
    </location>
</feature>
<protein>
    <submittedName>
        <fullName evidence="7">Inner membrane protein YhjD</fullName>
    </submittedName>
</protein>
<dbReference type="PANTHER" id="PTHR30213:SF1">
    <property type="entry name" value="INNER MEMBRANE PROTEIN YHJD"/>
    <property type="match status" value="1"/>
</dbReference>
<keyword evidence="3 6" id="KW-0812">Transmembrane</keyword>
<dbReference type="Pfam" id="PF03631">
    <property type="entry name" value="Virul_fac_BrkB"/>
    <property type="match status" value="1"/>
</dbReference>
<dbReference type="EMBL" id="RBWV01000010">
    <property type="protein sequence ID" value="RKS77680.1"/>
    <property type="molecule type" value="Genomic_DNA"/>
</dbReference>
<evidence type="ECO:0000256" key="3">
    <source>
        <dbReference type="ARBA" id="ARBA00022692"/>
    </source>
</evidence>
<name>A0A420XS62_9ACTN</name>
<proteinExistence type="predicted"/>
<evidence type="ECO:0000256" key="6">
    <source>
        <dbReference type="SAM" id="Phobius"/>
    </source>
</evidence>
<comment type="caution">
    <text evidence="7">The sequence shown here is derived from an EMBL/GenBank/DDBJ whole genome shotgun (WGS) entry which is preliminary data.</text>
</comment>
<feature type="transmembrane region" description="Helical" evidence="6">
    <location>
        <begin position="217"/>
        <end position="240"/>
    </location>
</feature>
<feature type="transmembrane region" description="Helical" evidence="6">
    <location>
        <begin position="252"/>
        <end position="275"/>
    </location>
</feature>
<dbReference type="PANTHER" id="PTHR30213">
    <property type="entry name" value="INNER MEMBRANE PROTEIN YHJD"/>
    <property type="match status" value="1"/>
</dbReference>
<keyword evidence="5 6" id="KW-0472">Membrane</keyword>
<evidence type="ECO:0000256" key="2">
    <source>
        <dbReference type="ARBA" id="ARBA00022475"/>
    </source>
</evidence>
<dbReference type="InterPro" id="IPR017039">
    <property type="entry name" value="Virul_fac_BrkB"/>
</dbReference>
<keyword evidence="4 6" id="KW-1133">Transmembrane helix</keyword>
<feature type="transmembrane region" description="Helical" evidence="6">
    <location>
        <begin position="146"/>
        <end position="168"/>
    </location>
</feature>
<comment type="subcellular location">
    <subcellularLocation>
        <location evidence="1">Cell membrane</location>
        <topology evidence="1">Multi-pass membrane protein</topology>
    </subcellularLocation>
</comment>
<organism evidence="7 8">
    <name type="scientific">Motilibacter peucedani</name>
    <dbReference type="NCBI Taxonomy" id="598650"/>
    <lineage>
        <taxon>Bacteria</taxon>
        <taxon>Bacillati</taxon>
        <taxon>Actinomycetota</taxon>
        <taxon>Actinomycetes</taxon>
        <taxon>Motilibacterales</taxon>
        <taxon>Motilibacteraceae</taxon>
        <taxon>Motilibacter</taxon>
    </lineage>
</organism>
<accession>A0A420XS62</accession>
<keyword evidence="8" id="KW-1185">Reference proteome</keyword>
<evidence type="ECO:0000256" key="1">
    <source>
        <dbReference type="ARBA" id="ARBA00004651"/>
    </source>
</evidence>
<sequence length="331" mass="34793">MPVPLSARLDRLQQRRPALGLPIAVVYKYADDQGPYLAALITYYGFISLFPLLLLLSTVTGFVLAGDASARDAVVGSALHQFPIARQQLDENPAGIGGGPTGLVIGLLGALYGGLGIGQAVQNAMNTVWQVPRNNRPNPLLARLRGLALLATAGVAVALTAVLSSLAAGAGALTEGHGTWWQLVVRAGFVAGSVVVNTGVFVLAFRHATTRSLTIRQVIPGAVCAAVVYQLLQSFGATYVSHVVRSASAVNSLFAVVLGLLAFLYLASAATVLCAEINVVRVDRLWPRALLTPFTDDVDLTPGDEKTYTGTAKAARSKGFEQVDVTFDKQD</sequence>
<dbReference type="InParanoid" id="A0A420XS62"/>
<gene>
    <name evidence="7" type="ORF">CLV35_1374</name>
</gene>
<feature type="transmembrane region" description="Helical" evidence="6">
    <location>
        <begin position="41"/>
        <end position="65"/>
    </location>
</feature>
<evidence type="ECO:0000313" key="7">
    <source>
        <dbReference type="EMBL" id="RKS77680.1"/>
    </source>
</evidence>
<evidence type="ECO:0000313" key="8">
    <source>
        <dbReference type="Proteomes" id="UP000281955"/>
    </source>
</evidence>
<dbReference type="GO" id="GO:0005886">
    <property type="term" value="C:plasma membrane"/>
    <property type="evidence" value="ECO:0007669"/>
    <property type="project" value="UniProtKB-SubCell"/>
</dbReference>